<accession>A0A2G7FGP1</accession>
<evidence type="ECO:0000256" key="2">
    <source>
        <dbReference type="ARBA" id="ARBA00022525"/>
    </source>
</evidence>
<dbReference type="PANTHER" id="PTHR31736:SF12">
    <property type="entry name" value="EXO-POLYGALACTURONASE, PUTATIVE-RELATED"/>
    <property type="match status" value="1"/>
</dbReference>
<dbReference type="Proteomes" id="UP000231358">
    <property type="component" value="Unassembled WGS sequence"/>
</dbReference>
<dbReference type="EC" id="3.2.1.67" evidence="9"/>
<dbReference type="GO" id="GO:0005576">
    <property type="term" value="C:extracellular region"/>
    <property type="evidence" value="ECO:0007669"/>
    <property type="project" value="UniProtKB-SubCell"/>
</dbReference>
<protein>
    <recommendedName>
        <fullName evidence="9">galacturonan 1,4-alpha-galacturonidase</fullName>
        <ecNumber evidence="9">3.2.1.67</ecNumber>
    </recommendedName>
</protein>
<evidence type="ECO:0000256" key="9">
    <source>
        <dbReference type="ARBA" id="ARBA00038933"/>
    </source>
</evidence>
<keyword evidence="3" id="KW-0732">Signal</keyword>
<dbReference type="Gene3D" id="2.160.20.10">
    <property type="entry name" value="Single-stranded right-handed beta-helix, Pectin lyase-like"/>
    <property type="match status" value="1"/>
</dbReference>
<evidence type="ECO:0000256" key="1">
    <source>
        <dbReference type="ARBA" id="ARBA00004613"/>
    </source>
</evidence>
<keyword evidence="4" id="KW-0677">Repeat</keyword>
<keyword evidence="7" id="KW-0624">Polysaccharide degradation</keyword>
<dbReference type="EMBL" id="NEXV01000663">
    <property type="protein sequence ID" value="PIG79787.1"/>
    <property type="molecule type" value="Genomic_DNA"/>
</dbReference>
<evidence type="ECO:0000256" key="8">
    <source>
        <dbReference type="ARBA" id="ARBA00037312"/>
    </source>
</evidence>
<keyword evidence="6" id="KW-0119">Carbohydrate metabolism</keyword>
<evidence type="ECO:0000256" key="10">
    <source>
        <dbReference type="ARBA" id="ARBA00048766"/>
    </source>
</evidence>
<keyword evidence="2" id="KW-0964">Secreted</keyword>
<keyword evidence="12" id="KW-1185">Reference proteome</keyword>
<comment type="subcellular location">
    <subcellularLocation>
        <location evidence="1">Secreted</location>
    </subcellularLocation>
</comment>
<evidence type="ECO:0000256" key="6">
    <source>
        <dbReference type="ARBA" id="ARBA00023277"/>
    </source>
</evidence>
<keyword evidence="5" id="KW-1015">Disulfide bond</keyword>
<comment type="function">
    <text evidence="8">Specific in hydrolyzing the terminal glycosidic bond of polygalacturonic acid and oligogalacturonates.</text>
</comment>
<comment type="catalytic activity">
    <reaction evidence="10">
        <text>[(1-&gt;4)-alpha-D-galacturonosyl](n) + H2O = alpha-D-galacturonate + [(1-&gt;4)-alpha-D-galacturonosyl](n-1)</text>
        <dbReference type="Rhea" id="RHEA:14117"/>
        <dbReference type="Rhea" id="RHEA-COMP:14570"/>
        <dbReference type="Rhea" id="RHEA-COMP:14572"/>
        <dbReference type="ChEBI" id="CHEBI:15377"/>
        <dbReference type="ChEBI" id="CHEBI:58658"/>
        <dbReference type="ChEBI" id="CHEBI:140523"/>
        <dbReference type="EC" id="3.2.1.67"/>
    </reaction>
</comment>
<dbReference type="GO" id="GO:0047911">
    <property type="term" value="F:galacturan 1,4-alpha-galacturonidase activity"/>
    <property type="evidence" value="ECO:0007669"/>
    <property type="project" value="UniProtKB-EC"/>
</dbReference>
<dbReference type="STRING" id="656916.A0A2G7FGP1"/>
<evidence type="ECO:0000256" key="7">
    <source>
        <dbReference type="ARBA" id="ARBA00023326"/>
    </source>
</evidence>
<evidence type="ECO:0000256" key="4">
    <source>
        <dbReference type="ARBA" id="ARBA00022737"/>
    </source>
</evidence>
<evidence type="ECO:0000256" key="5">
    <source>
        <dbReference type="ARBA" id="ARBA00023157"/>
    </source>
</evidence>
<evidence type="ECO:0000313" key="12">
    <source>
        <dbReference type="Proteomes" id="UP000231358"/>
    </source>
</evidence>
<dbReference type="InterPro" id="IPR012334">
    <property type="entry name" value="Pectin_lyas_fold"/>
</dbReference>
<comment type="caution">
    <text evidence="11">The sequence shown here is derived from an EMBL/GenBank/DDBJ whole genome shotgun (WGS) entry which is preliminary data.</text>
</comment>
<dbReference type="GO" id="GO:0000272">
    <property type="term" value="P:polysaccharide catabolic process"/>
    <property type="evidence" value="ECO:0007669"/>
    <property type="project" value="UniProtKB-KW"/>
</dbReference>
<dbReference type="SUPFAM" id="SSF51126">
    <property type="entry name" value="Pectin lyase-like"/>
    <property type="match status" value="1"/>
</dbReference>
<proteinExistence type="predicted"/>
<gene>
    <name evidence="11" type="ORF">AARAC_003344</name>
</gene>
<organism evidence="11 12">
    <name type="scientific">Aspergillus arachidicola</name>
    <dbReference type="NCBI Taxonomy" id="656916"/>
    <lineage>
        <taxon>Eukaryota</taxon>
        <taxon>Fungi</taxon>
        <taxon>Dikarya</taxon>
        <taxon>Ascomycota</taxon>
        <taxon>Pezizomycotina</taxon>
        <taxon>Eurotiomycetes</taxon>
        <taxon>Eurotiomycetidae</taxon>
        <taxon>Eurotiales</taxon>
        <taxon>Aspergillaceae</taxon>
        <taxon>Aspergillus</taxon>
        <taxon>Aspergillus subgen. Circumdati</taxon>
    </lineage>
</organism>
<dbReference type="InterPro" id="IPR011050">
    <property type="entry name" value="Pectin_lyase_fold/virulence"/>
</dbReference>
<name>A0A2G7FGP1_9EURO</name>
<reference evidence="11 12" key="1">
    <citation type="submission" date="2017-05" db="EMBL/GenBank/DDBJ databases">
        <title>Genome sequence for an aflatoxigenic pathogen of Argentinian peanut, Aspergillus arachidicola.</title>
        <authorList>
            <person name="Moore G."/>
            <person name="Beltz S.B."/>
            <person name="Mack B.M."/>
        </authorList>
    </citation>
    <scope>NUCLEOTIDE SEQUENCE [LARGE SCALE GENOMIC DNA]</scope>
    <source>
        <strain evidence="11 12">CBS 117610</strain>
    </source>
</reference>
<evidence type="ECO:0000256" key="3">
    <source>
        <dbReference type="ARBA" id="ARBA00022729"/>
    </source>
</evidence>
<dbReference type="PANTHER" id="PTHR31736">
    <property type="match status" value="1"/>
</dbReference>
<evidence type="ECO:0000313" key="11">
    <source>
        <dbReference type="EMBL" id="PIG79787.1"/>
    </source>
</evidence>
<dbReference type="AlphaFoldDB" id="A0A2G7FGP1"/>
<sequence>MFFKSHLAKWFEPFLERLENKLEQKGEWQKAQKLRYNQFEWRHCRPNLRQQTSNYLASVYNHGFQIQREANLQVQHDTLFQQLEADPKLADILLTEMQSIQTQLEDVNRDFWMAERDIESALRDLPEGPFKRALCARRQKNNFYLTKSLRTACTAAVSTSLAPFAQAAADVKVTTVNGRRQCAVTAHGNKQDDVPKIKKTFQTCNKSATVVFPEGQTYWIGQKLNPVLEGNTATINCSKSHPCFDFYFTNMTTLKGSCTNVKSGTFHGLCGC</sequence>